<dbReference type="RefSeq" id="WP_184116558.1">
    <property type="nucleotide sequence ID" value="NZ_JACHNY010000007.1"/>
</dbReference>
<organism evidence="1 2">
    <name type="scientific">Sphingomonas abaci</name>
    <dbReference type="NCBI Taxonomy" id="237611"/>
    <lineage>
        <taxon>Bacteria</taxon>
        <taxon>Pseudomonadati</taxon>
        <taxon>Pseudomonadota</taxon>
        <taxon>Alphaproteobacteria</taxon>
        <taxon>Sphingomonadales</taxon>
        <taxon>Sphingomonadaceae</taxon>
        <taxon>Sphingomonas</taxon>
    </lineage>
</organism>
<keyword evidence="1" id="KW-0808">Transferase</keyword>
<proteinExistence type="predicted"/>
<reference evidence="1 2" key="1">
    <citation type="submission" date="2020-08" db="EMBL/GenBank/DDBJ databases">
        <title>Genomic Encyclopedia of Type Strains, Phase IV (KMG-IV): sequencing the most valuable type-strain genomes for metagenomic binning, comparative biology and taxonomic classification.</title>
        <authorList>
            <person name="Goeker M."/>
        </authorList>
    </citation>
    <scope>NUCLEOTIDE SEQUENCE [LARGE SCALE GENOMIC DNA]</scope>
    <source>
        <strain evidence="1 2">DSM 15867</strain>
    </source>
</reference>
<evidence type="ECO:0000313" key="1">
    <source>
        <dbReference type="EMBL" id="MBB4619112.1"/>
    </source>
</evidence>
<dbReference type="EMBL" id="JACHNY010000007">
    <property type="protein sequence ID" value="MBB4619112.1"/>
    <property type="molecule type" value="Genomic_DNA"/>
</dbReference>
<gene>
    <name evidence="1" type="ORF">GGQ96_003262</name>
</gene>
<keyword evidence="1" id="KW-0418">Kinase</keyword>
<sequence>MNRDTLARIHRVRTMQLTLARAEEARQRAALDDQQALTRRIAGLVDAVAPTQALHDAAQFAAVAHYRERLHQSAAAAAQRVAQAEVRAAAATAASQDAKRDQTAVEKLIDRARIEADRRAMRALEDAPVFRAGLLAKRHDPC</sequence>
<protein>
    <submittedName>
        <fullName evidence="1">Signal transduction histidine kinase</fullName>
    </submittedName>
</protein>
<name>A0A7W7EYW5_9SPHN</name>
<comment type="caution">
    <text evidence="1">The sequence shown here is derived from an EMBL/GenBank/DDBJ whole genome shotgun (WGS) entry which is preliminary data.</text>
</comment>
<dbReference type="GO" id="GO:0016301">
    <property type="term" value="F:kinase activity"/>
    <property type="evidence" value="ECO:0007669"/>
    <property type="project" value="UniProtKB-KW"/>
</dbReference>
<accession>A0A7W7EYW5</accession>
<dbReference type="AlphaFoldDB" id="A0A7W7EYW5"/>
<keyword evidence="2" id="KW-1185">Reference proteome</keyword>
<dbReference type="Proteomes" id="UP000574769">
    <property type="component" value="Unassembled WGS sequence"/>
</dbReference>
<evidence type="ECO:0000313" key="2">
    <source>
        <dbReference type="Proteomes" id="UP000574769"/>
    </source>
</evidence>